<proteinExistence type="predicted"/>
<dbReference type="Proteomes" id="UP001652461">
    <property type="component" value="Unassembled WGS sequence"/>
</dbReference>
<protein>
    <submittedName>
        <fullName evidence="1">Uncharacterized protein</fullName>
    </submittedName>
</protein>
<keyword evidence="2" id="KW-1185">Reference proteome</keyword>
<accession>A0ABT2S222</accession>
<organism evidence="1 2">
    <name type="scientific">Laedolimicola ammoniilytica</name>
    <dbReference type="NCBI Taxonomy" id="2981771"/>
    <lineage>
        <taxon>Bacteria</taxon>
        <taxon>Bacillati</taxon>
        <taxon>Bacillota</taxon>
        <taxon>Clostridia</taxon>
        <taxon>Lachnospirales</taxon>
        <taxon>Lachnospiraceae</taxon>
        <taxon>Laedolimicola</taxon>
    </lineage>
</organism>
<sequence length="74" mass="8407">ESTPKTLINSLHATARNFDTPSYWTLTFFLASQSKSTCHFQNEDSKCLRVPHSILSAKKQENFSDFLLSKAVKI</sequence>
<name>A0ABT2S222_9FIRM</name>
<evidence type="ECO:0000313" key="2">
    <source>
        <dbReference type="Proteomes" id="UP001652461"/>
    </source>
</evidence>
<dbReference type="EMBL" id="JAOQKC010000040">
    <property type="protein sequence ID" value="MCU6698548.1"/>
    <property type="molecule type" value="Genomic_DNA"/>
</dbReference>
<dbReference type="RefSeq" id="WP_331485582.1">
    <property type="nucleotide sequence ID" value="NZ_JAOQKC010000040.1"/>
</dbReference>
<reference evidence="1 2" key="1">
    <citation type="journal article" date="2021" name="ISME Commun">
        <title>Automated analysis of genomic sequences facilitates high-throughput and comprehensive description of bacteria.</title>
        <authorList>
            <person name="Hitch T.C.A."/>
        </authorList>
    </citation>
    <scope>NUCLEOTIDE SEQUENCE [LARGE SCALE GENOMIC DNA]</scope>
    <source>
        <strain evidence="1 2">Sanger_04</strain>
    </source>
</reference>
<comment type="caution">
    <text evidence="1">The sequence shown here is derived from an EMBL/GenBank/DDBJ whole genome shotgun (WGS) entry which is preliminary data.</text>
</comment>
<feature type="non-terminal residue" evidence="1">
    <location>
        <position position="1"/>
    </location>
</feature>
<gene>
    <name evidence="1" type="ORF">OCV63_16935</name>
</gene>
<evidence type="ECO:0000313" key="1">
    <source>
        <dbReference type="EMBL" id="MCU6698548.1"/>
    </source>
</evidence>